<dbReference type="KEGG" id="hazt:108665488"/>
<organism evidence="1 2">
    <name type="scientific">Hyalella azteca</name>
    <name type="common">Amphipod</name>
    <dbReference type="NCBI Taxonomy" id="294128"/>
    <lineage>
        <taxon>Eukaryota</taxon>
        <taxon>Metazoa</taxon>
        <taxon>Ecdysozoa</taxon>
        <taxon>Arthropoda</taxon>
        <taxon>Crustacea</taxon>
        <taxon>Multicrustacea</taxon>
        <taxon>Malacostraca</taxon>
        <taxon>Eumalacostraca</taxon>
        <taxon>Peracarida</taxon>
        <taxon>Amphipoda</taxon>
        <taxon>Senticaudata</taxon>
        <taxon>Talitrida</taxon>
        <taxon>Talitroidea</taxon>
        <taxon>Hyalellidae</taxon>
        <taxon>Hyalella</taxon>
    </lineage>
</organism>
<name>A0A8B7N2S5_HYAAZ</name>
<proteinExistence type="predicted"/>
<gene>
    <name evidence="2" type="primary">LOC108665488</name>
</gene>
<reference evidence="2" key="1">
    <citation type="submission" date="2025-08" db="UniProtKB">
        <authorList>
            <consortium name="RefSeq"/>
        </authorList>
    </citation>
    <scope>IDENTIFICATION</scope>
    <source>
        <tissue evidence="2">Whole organism</tissue>
    </source>
</reference>
<evidence type="ECO:0000313" key="2">
    <source>
        <dbReference type="RefSeq" id="XP_018007733.1"/>
    </source>
</evidence>
<dbReference type="RefSeq" id="XP_018007733.1">
    <property type="nucleotide sequence ID" value="XM_018152244.2"/>
</dbReference>
<protein>
    <submittedName>
        <fullName evidence="2">Uncharacterized protein LOC108665488</fullName>
    </submittedName>
</protein>
<evidence type="ECO:0000313" key="1">
    <source>
        <dbReference type="Proteomes" id="UP000694843"/>
    </source>
</evidence>
<accession>A0A8B7N2S5</accession>
<keyword evidence="1" id="KW-1185">Reference proteome</keyword>
<dbReference type="Proteomes" id="UP000694843">
    <property type="component" value="Unplaced"/>
</dbReference>
<dbReference type="AlphaFoldDB" id="A0A8B7N2S5"/>
<sequence>MPRNISKCQVLLHQLPAAAVGRGWCAMPSLAQVCADAGSVKCEAMDASAASSAPDVPIVYVKEELEEAMEPVYVKEKVVETMEPVHVKEEPFYYDEEESDMRR</sequence>
<dbReference type="GeneID" id="108665488"/>